<dbReference type="InterPro" id="IPR008971">
    <property type="entry name" value="HSP40/DnaJ_pept-bd"/>
</dbReference>
<organism evidence="4 5">
    <name type="scientific">Asticcacaulis aquaticus</name>
    <dbReference type="NCBI Taxonomy" id="2984212"/>
    <lineage>
        <taxon>Bacteria</taxon>
        <taxon>Pseudomonadati</taxon>
        <taxon>Pseudomonadota</taxon>
        <taxon>Alphaproteobacteria</taxon>
        <taxon>Caulobacterales</taxon>
        <taxon>Caulobacteraceae</taxon>
        <taxon>Asticcacaulis</taxon>
    </lineage>
</organism>
<dbReference type="SUPFAM" id="SSF49493">
    <property type="entry name" value="HSP40/DnaJ peptide-binding domain"/>
    <property type="match status" value="2"/>
</dbReference>
<dbReference type="PRINTS" id="PR00625">
    <property type="entry name" value="JDOMAIN"/>
</dbReference>
<keyword evidence="1" id="KW-0143">Chaperone</keyword>
<keyword evidence="5" id="KW-1185">Reference proteome</keyword>
<dbReference type="InterPro" id="IPR018253">
    <property type="entry name" value="DnaJ_domain_CS"/>
</dbReference>
<evidence type="ECO:0000256" key="2">
    <source>
        <dbReference type="SAM" id="MobiDB-lite"/>
    </source>
</evidence>
<evidence type="ECO:0000256" key="1">
    <source>
        <dbReference type="ARBA" id="ARBA00023186"/>
    </source>
</evidence>
<dbReference type="PANTHER" id="PTHR43096">
    <property type="entry name" value="DNAJ HOMOLOG 1, MITOCHONDRIAL-RELATED"/>
    <property type="match status" value="1"/>
</dbReference>
<accession>A0ABT5HUC7</accession>
<dbReference type="Pfam" id="PF01556">
    <property type="entry name" value="DnaJ_C"/>
    <property type="match status" value="1"/>
</dbReference>
<evidence type="ECO:0000313" key="4">
    <source>
        <dbReference type="EMBL" id="MDC7683668.1"/>
    </source>
</evidence>
<dbReference type="PANTHER" id="PTHR43096:SF48">
    <property type="entry name" value="CHAPERONE PROTEIN DNAJ"/>
    <property type="match status" value="1"/>
</dbReference>
<dbReference type="PROSITE" id="PS50076">
    <property type="entry name" value="DNAJ_2"/>
    <property type="match status" value="1"/>
</dbReference>
<dbReference type="RefSeq" id="WP_272748134.1">
    <property type="nucleotide sequence ID" value="NZ_JAQQKX010000007.1"/>
</dbReference>
<name>A0ABT5HUC7_9CAUL</name>
<dbReference type="EMBL" id="JAQQKX010000007">
    <property type="protein sequence ID" value="MDC7683668.1"/>
    <property type="molecule type" value="Genomic_DNA"/>
</dbReference>
<dbReference type="CDD" id="cd06257">
    <property type="entry name" value="DnaJ"/>
    <property type="match status" value="1"/>
</dbReference>
<evidence type="ECO:0000259" key="3">
    <source>
        <dbReference type="PROSITE" id="PS50076"/>
    </source>
</evidence>
<proteinExistence type="predicted"/>
<dbReference type="PROSITE" id="PS00636">
    <property type="entry name" value="DNAJ_1"/>
    <property type="match status" value="1"/>
</dbReference>
<gene>
    <name evidence="4" type="ORF">PQU92_10290</name>
</gene>
<protein>
    <submittedName>
        <fullName evidence="4">J domain-containing protein</fullName>
    </submittedName>
</protein>
<dbReference type="Gene3D" id="1.10.287.110">
    <property type="entry name" value="DnaJ domain"/>
    <property type="match status" value="1"/>
</dbReference>
<dbReference type="InterPro" id="IPR002939">
    <property type="entry name" value="DnaJ_C"/>
</dbReference>
<comment type="caution">
    <text evidence="4">The sequence shown here is derived from an EMBL/GenBank/DDBJ whole genome shotgun (WGS) entry which is preliminary data.</text>
</comment>
<dbReference type="SUPFAM" id="SSF46565">
    <property type="entry name" value="Chaperone J-domain"/>
    <property type="match status" value="1"/>
</dbReference>
<dbReference type="InterPro" id="IPR036869">
    <property type="entry name" value="J_dom_sf"/>
</dbReference>
<dbReference type="SMART" id="SM00271">
    <property type="entry name" value="DnaJ"/>
    <property type="match status" value="1"/>
</dbReference>
<dbReference type="InterPro" id="IPR001623">
    <property type="entry name" value="DnaJ_domain"/>
</dbReference>
<feature type="compositionally biased region" description="Basic and acidic residues" evidence="2">
    <location>
        <begin position="64"/>
        <end position="79"/>
    </location>
</feature>
<reference evidence="4 5" key="1">
    <citation type="submission" date="2023-01" db="EMBL/GenBank/DDBJ databases">
        <title>Novel species of the genus Asticcacaulis isolated from rivers.</title>
        <authorList>
            <person name="Lu H."/>
        </authorList>
    </citation>
    <scope>NUCLEOTIDE SEQUENCE [LARGE SCALE GENOMIC DNA]</scope>
    <source>
        <strain evidence="4 5">BYS171W</strain>
    </source>
</reference>
<feature type="domain" description="J" evidence="3">
    <location>
        <begin position="4"/>
        <end position="69"/>
    </location>
</feature>
<dbReference type="Proteomes" id="UP001214854">
    <property type="component" value="Unassembled WGS sequence"/>
</dbReference>
<dbReference type="CDD" id="cd10747">
    <property type="entry name" value="DnaJ_C"/>
    <property type="match status" value="1"/>
</dbReference>
<dbReference type="Gene3D" id="2.60.260.20">
    <property type="entry name" value="Urease metallochaperone UreE, N-terminal domain"/>
    <property type="match status" value="2"/>
</dbReference>
<evidence type="ECO:0000313" key="5">
    <source>
        <dbReference type="Proteomes" id="UP001214854"/>
    </source>
</evidence>
<feature type="region of interest" description="Disordered" evidence="2">
    <location>
        <begin position="64"/>
        <end position="85"/>
    </location>
</feature>
<sequence length="327" mass="34400">MAGDPYAELGVPRSASADDIQKAFRKLAKELHPDRNPNNKAAEDRFKRVSGAFDLLKDPDKRKKYDAGQMDADGRETHRGFGGGGGASGGYGRSAGGNFDGVDLDDIFDIFGSGGRRQGNPGGGFGGGFGGFGGGANPGGGFGQAAKGHDLKIKLDIDLMDTIAGNTRRVQFTDGRTVDVNIPKGAKDGQTLRLKGQGAASSSGRGPHGDALVELSLRPHPVFRPEGNDLHMDLYVSIPDAVLGGKVQAPTPDGPVNVTIAKGSNSGAVLRLKGRGGYDSKTSARGDLFAKIVLALPDKVDEDFVAYAEEWRRDEPYTPSHPATRRK</sequence>
<dbReference type="Pfam" id="PF00226">
    <property type="entry name" value="DnaJ"/>
    <property type="match status" value="1"/>
</dbReference>